<dbReference type="EMBL" id="BGPR01012920">
    <property type="protein sequence ID" value="GBN58364.1"/>
    <property type="molecule type" value="Genomic_DNA"/>
</dbReference>
<protein>
    <submittedName>
        <fullName evidence="1">Uncharacterized protein</fullName>
    </submittedName>
</protein>
<dbReference type="PANTHER" id="PTHR47326:SF1">
    <property type="entry name" value="HTH PSQ-TYPE DOMAIN-CONTAINING PROTEIN"/>
    <property type="match status" value="1"/>
</dbReference>
<dbReference type="InterPro" id="IPR036397">
    <property type="entry name" value="RNaseH_sf"/>
</dbReference>
<sequence length="162" mass="18380">MKTEVLCLQNTDSAETETKGMAVEMLSRIENEHDLLKCIIFSDETTFHVSNKVNKHSWRISGSENPHAVQEVEGNSPKINVWCALSHDTIIGQFLFAQTSVTANIYLDMMQIYAIPKANLRIYNTMLSSNKTSPRMFRHFWMQLSLTDGYVAVAQSPGHQDL</sequence>
<dbReference type="PANTHER" id="PTHR47326">
    <property type="entry name" value="TRANSPOSABLE ELEMENT TC3 TRANSPOSASE-LIKE PROTEIN"/>
    <property type="match status" value="1"/>
</dbReference>
<dbReference type="Proteomes" id="UP000499080">
    <property type="component" value="Unassembled WGS sequence"/>
</dbReference>
<organism evidence="1 2">
    <name type="scientific">Araneus ventricosus</name>
    <name type="common">Orbweaver spider</name>
    <name type="synonym">Epeira ventricosa</name>
    <dbReference type="NCBI Taxonomy" id="182803"/>
    <lineage>
        <taxon>Eukaryota</taxon>
        <taxon>Metazoa</taxon>
        <taxon>Ecdysozoa</taxon>
        <taxon>Arthropoda</taxon>
        <taxon>Chelicerata</taxon>
        <taxon>Arachnida</taxon>
        <taxon>Araneae</taxon>
        <taxon>Araneomorphae</taxon>
        <taxon>Entelegynae</taxon>
        <taxon>Araneoidea</taxon>
        <taxon>Araneidae</taxon>
        <taxon>Araneus</taxon>
    </lineage>
</organism>
<evidence type="ECO:0000313" key="2">
    <source>
        <dbReference type="Proteomes" id="UP000499080"/>
    </source>
</evidence>
<dbReference type="GO" id="GO:0003676">
    <property type="term" value="F:nucleic acid binding"/>
    <property type="evidence" value="ECO:0007669"/>
    <property type="project" value="InterPro"/>
</dbReference>
<gene>
    <name evidence="1" type="ORF">AVEN_71241_1</name>
</gene>
<dbReference type="Gene3D" id="3.30.420.10">
    <property type="entry name" value="Ribonuclease H-like superfamily/Ribonuclease H"/>
    <property type="match status" value="1"/>
</dbReference>
<keyword evidence="2" id="KW-1185">Reference proteome</keyword>
<reference evidence="1 2" key="1">
    <citation type="journal article" date="2019" name="Sci. Rep.">
        <title>Orb-weaving spider Araneus ventricosus genome elucidates the spidroin gene catalogue.</title>
        <authorList>
            <person name="Kono N."/>
            <person name="Nakamura H."/>
            <person name="Ohtoshi R."/>
            <person name="Moran D.A.P."/>
            <person name="Shinohara A."/>
            <person name="Yoshida Y."/>
            <person name="Fujiwara M."/>
            <person name="Mori M."/>
            <person name="Tomita M."/>
            <person name="Arakawa K."/>
        </authorList>
    </citation>
    <scope>NUCLEOTIDE SEQUENCE [LARGE SCALE GENOMIC DNA]</scope>
</reference>
<evidence type="ECO:0000313" key="1">
    <source>
        <dbReference type="EMBL" id="GBN58364.1"/>
    </source>
</evidence>
<dbReference type="AlphaFoldDB" id="A0A4Y2Q4L7"/>
<proteinExistence type="predicted"/>
<accession>A0A4Y2Q4L7</accession>
<name>A0A4Y2Q4L7_ARAVE</name>
<comment type="caution">
    <text evidence="1">The sequence shown here is derived from an EMBL/GenBank/DDBJ whole genome shotgun (WGS) entry which is preliminary data.</text>
</comment>